<keyword evidence="3" id="KW-1185">Reference proteome</keyword>
<gene>
    <name evidence="2" type="ORF">MOQ_004132</name>
</gene>
<sequence>MAAASYLLYQLLHYDAEKIQVVVHCFGEGEAYVFDKTTKTVTKYVGSEASENVVWSLSQRRMKGYIIYDRPSNMPQLPISFVPSTGWGTIVLASPKVMGLDEFARQRLARRIIMNCPDEMDVKAMCAWMKRGGTKDEQANYWWMVYHQLIFLGPIPRYIFDAKDFSKRYDELERVWKSIKSREDVKYITVGGQTAWCTENPFYQLMRVIREGVTFFGEEYRSDLLSRYLTDQVFSSVSKLFPLHKILAPLLR</sequence>
<dbReference type="Pfam" id="PF07999">
    <property type="entry name" value="RHSP"/>
    <property type="match status" value="1"/>
</dbReference>
<evidence type="ECO:0000313" key="3">
    <source>
        <dbReference type="Proteomes" id="UP000007350"/>
    </source>
</evidence>
<organism evidence="2 3">
    <name type="scientific">Trypanosoma cruzi marinkellei</name>
    <dbReference type="NCBI Taxonomy" id="85056"/>
    <lineage>
        <taxon>Eukaryota</taxon>
        <taxon>Discoba</taxon>
        <taxon>Euglenozoa</taxon>
        <taxon>Kinetoplastea</taxon>
        <taxon>Metakinetoplastina</taxon>
        <taxon>Trypanosomatida</taxon>
        <taxon>Trypanosomatidae</taxon>
        <taxon>Trypanosoma</taxon>
        <taxon>Schizotrypanum</taxon>
    </lineage>
</organism>
<feature type="domain" description="Retrotransposon hot spot protein,C-terminal" evidence="1">
    <location>
        <begin position="1"/>
        <end position="239"/>
    </location>
</feature>
<dbReference type="EMBL" id="AHKC01010467">
    <property type="protein sequence ID" value="EKF32022.1"/>
    <property type="molecule type" value="Genomic_DNA"/>
</dbReference>
<protein>
    <submittedName>
        <fullName evidence="2">Retrotransposon hot spot (RHS) protein, putative</fullName>
    </submittedName>
</protein>
<evidence type="ECO:0000259" key="1">
    <source>
        <dbReference type="Pfam" id="PF07999"/>
    </source>
</evidence>
<dbReference type="InterPro" id="IPR006518">
    <property type="entry name" value="Trypano_RHS"/>
</dbReference>
<dbReference type="NCBIfam" id="TIGR01631">
    <property type="entry name" value="Trypano_RHS"/>
    <property type="match status" value="1"/>
</dbReference>
<reference evidence="2 3" key="1">
    <citation type="journal article" date="2012" name="BMC Genomics">
        <title>Comparative genomic analysis of human infective Trypanosoma cruzi lineages with the bat-restricted subspecies T. cruzi marinkellei.</title>
        <authorList>
            <person name="Franzen O."/>
            <person name="Talavera-Lopez C."/>
            <person name="Ochaya S."/>
            <person name="Butler C.E."/>
            <person name="Messenger L.A."/>
            <person name="Lewis M.D."/>
            <person name="Llewellyn M.S."/>
            <person name="Marinkelle C.J."/>
            <person name="Tyler K.M."/>
            <person name="Miles M.A."/>
            <person name="Andersson B."/>
        </authorList>
    </citation>
    <scope>NUCLEOTIDE SEQUENCE [LARGE SCALE GENOMIC DNA]</scope>
    <source>
        <strain evidence="2 3">B7</strain>
    </source>
</reference>
<evidence type="ECO:0000313" key="2">
    <source>
        <dbReference type="EMBL" id="EKF32022.1"/>
    </source>
</evidence>
<accession>K2NSS9</accession>
<proteinExistence type="predicted"/>
<dbReference type="InterPro" id="IPR046836">
    <property type="entry name" value="RHS_C"/>
</dbReference>
<dbReference type="OrthoDB" id="250622at2759"/>
<name>K2NSS9_TRYCR</name>
<comment type="caution">
    <text evidence="2">The sequence shown here is derived from an EMBL/GenBank/DDBJ whole genome shotgun (WGS) entry which is preliminary data.</text>
</comment>
<dbReference type="Proteomes" id="UP000007350">
    <property type="component" value="Unassembled WGS sequence"/>
</dbReference>
<dbReference type="AlphaFoldDB" id="K2NSS9"/>